<reference evidence="3" key="1">
    <citation type="journal article" date="2016" name="Nat. Biotechnol.">
        <title>Sequencing wild and cultivated cassava and related species reveals extensive interspecific hybridization and genetic diversity.</title>
        <authorList>
            <person name="Bredeson J.V."/>
            <person name="Lyons J.B."/>
            <person name="Prochnik S.E."/>
            <person name="Wu G.A."/>
            <person name="Ha C.M."/>
            <person name="Edsinger-Gonzales E."/>
            <person name="Grimwood J."/>
            <person name="Schmutz J."/>
            <person name="Rabbi I.Y."/>
            <person name="Egesi C."/>
            <person name="Nauluvula P."/>
            <person name="Lebot V."/>
            <person name="Ndunguru J."/>
            <person name="Mkamilo G."/>
            <person name="Bart R.S."/>
            <person name="Setter T.L."/>
            <person name="Gleadow R.M."/>
            <person name="Kulakow P."/>
            <person name="Ferguson M.E."/>
            <person name="Rounsley S."/>
            <person name="Rokhsar D.S."/>
        </authorList>
    </citation>
    <scope>NUCLEOTIDE SEQUENCE [LARGE SCALE GENOMIC DNA]</scope>
    <source>
        <strain evidence="3">cv. AM560-2</strain>
    </source>
</reference>
<dbReference type="InterPro" id="IPR001932">
    <property type="entry name" value="PPM-type_phosphatase-like_dom"/>
</dbReference>
<dbReference type="EMBL" id="CM004401">
    <property type="protein sequence ID" value="OAY28114.1"/>
    <property type="molecule type" value="Genomic_DNA"/>
</dbReference>
<dbReference type="SMART" id="SM00332">
    <property type="entry name" value="PP2Cc"/>
    <property type="match status" value="1"/>
</dbReference>
<name>A0A2C9UD30_MANES</name>
<dbReference type="Gramene" id="Manes.15G042300.1.v8.1">
    <property type="protein sequence ID" value="Manes.15G042300.1.v8.1.CDS"/>
    <property type="gene ID" value="Manes.15G042300.v8.1"/>
</dbReference>
<dbReference type="InterPro" id="IPR015655">
    <property type="entry name" value="PP2C"/>
</dbReference>
<feature type="domain" description="PPM-type phosphatase" evidence="1">
    <location>
        <begin position="46"/>
        <end position="284"/>
    </location>
</feature>
<dbReference type="Pfam" id="PF00481">
    <property type="entry name" value="PP2C"/>
    <property type="match status" value="2"/>
</dbReference>
<dbReference type="GO" id="GO:0004722">
    <property type="term" value="F:protein serine/threonine phosphatase activity"/>
    <property type="evidence" value="ECO:0000318"/>
    <property type="project" value="GO_Central"/>
</dbReference>
<dbReference type="AlphaFoldDB" id="A0A2C9UD30"/>
<evidence type="ECO:0000313" key="3">
    <source>
        <dbReference type="Proteomes" id="UP000091857"/>
    </source>
</evidence>
<dbReference type="OrthoDB" id="10264738at2759"/>
<dbReference type="PROSITE" id="PS51746">
    <property type="entry name" value="PPM_2"/>
    <property type="match status" value="1"/>
</dbReference>
<dbReference type="GO" id="GO:1902531">
    <property type="term" value="P:regulation of intracellular signal transduction"/>
    <property type="evidence" value="ECO:0000318"/>
    <property type="project" value="GO_Central"/>
</dbReference>
<keyword evidence="3" id="KW-1185">Reference proteome</keyword>
<dbReference type="CDD" id="cd00143">
    <property type="entry name" value="PP2Cc"/>
    <property type="match status" value="1"/>
</dbReference>
<proteinExistence type="predicted"/>
<organism evidence="2 3">
    <name type="scientific">Manihot esculenta</name>
    <name type="common">Cassava</name>
    <name type="synonym">Jatropha manihot</name>
    <dbReference type="NCBI Taxonomy" id="3983"/>
    <lineage>
        <taxon>Eukaryota</taxon>
        <taxon>Viridiplantae</taxon>
        <taxon>Streptophyta</taxon>
        <taxon>Embryophyta</taxon>
        <taxon>Tracheophyta</taxon>
        <taxon>Spermatophyta</taxon>
        <taxon>Magnoliopsida</taxon>
        <taxon>eudicotyledons</taxon>
        <taxon>Gunneridae</taxon>
        <taxon>Pentapetalae</taxon>
        <taxon>rosids</taxon>
        <taxon>fabids</taxon>
        <taxon>Malpighiales</taxon>
        <taxon>Euphorbiaceae</taxon>
        <taxon>Crotonoideae</taxon>
        <taxon>Manihoteae</taxon>
        <taxon>Manihot</taxon>
    </lineage>
</organism>
<dbReference type="PANTHER" id="PTHR47992">
    <property type="entry name" value="PROTEIN PHOSPHATASE"/>
    <property type="match status" value="1"/>
</dbReference>
<sequence length="285" mass="32533">MIMKFKDLHHKLKAFRLRRFLTRDGAKKRGTDAAKKHSWMVPISHGYHVLEDQSFRGGSDDSDSDSVVVQREQIEELELWFFGVFDARIGDAVTKYLQCHLFDRNPKESQIRRKSKETIRKAYLGARAKVKETQRSDDETWRVGSASVMVINGEKLVIANMGDYRAVVCRDGEAHQMGSKHQLTAKRYWSRRLFSVRIWACMSSKAAGTKHSKGSELVVGAERINPDTEFVIIASTGIWEVMKNQEAVNLIKHIADPQEAAECLTKEASNRMSRSNISCVIIRFD</sequence>
<dbReference type="InterPro" id="IPR036457">
    <property type="entry name" value="PPM-type-like_dom_sf"/>
</dbReference>
<dbReference type="SUPFAM" id="SSF81606">
    <property type="entry name" value="PP2C-like"/>
    <property type="match status" value="1"/>
</dbReference>
<dbReference type="Proteomes" id="UP000091857">
    <property type="component" value="Chromosome 15"/>
</dbReference>
<evidence type="ECO:0000259" key="1">
    <source>
        <dbReference type="PROSITE" id="PS51746"/>
    </source>
</evidence>
<comment type="caution">
    <text evidence="2">The sequence shown here is derived from an EMBL/GenBank/DDBJ whole genome shotgun (WGS) entry which is preliminary data.</text>
</comment>
<protein>
    <recommendedName>
        <fullName evidence="1">PPM-type phosphatase domain-containing protein</fullName>
    </recommendedName>
</protein>
<dbReference type="Gene3D" id="3.60.40.10">
    <property type="entry name" value="PPM-type phosphatase domain"/>
    <property type="match status" value="1"/>
</dbReference>
<accession>A0A2C9UD30</accession>
<evidence type="ECO:0000313" key="2">
    <source>
        <dbReference type="EMBL" id="OAY28114.1"/>
    </source>
</evidence>
<gene>
    <name evidence="2" type="ORF">MANES_15G042300v8</name>
</gene>